<evidence type="ECO:0000313" key="3">
    <source>
        <dbReference type="EMBL" id="MBS4892291.1"/>
    </source>
</evidence>
<gene>
    <name evidence="3" type="ORF">KHZ90_00765</name>
</gene>
<reference evidence="3" key="1">
    <citation type="submission" date="2021-02" db="EMBL/GenBank/DDBJ databases">
        <title>Infant gut strain persistence is associated with maternal origin, phylogeny, and functional potential including surface adhesion and iron acquisition.</title>
        <authorList>
            <person name="Lou Y.C."/>
        </authorList>
    </citation>
    <scope>NUCLEOTIDE SEQUENCE</scope>
    <source>
        <strain evidence="3">L3_108_031G1_dasL3_108_031G1_concoct_20</strain>
    </source>
</reference>
<evidence type="ECO:0000256" key="2">
    <source>
        <dbReference type="ARBA" id="ARBA00023125"/>
    </source>
</evidence>
<evidence type="ECO:0008006" key="5">
    <source>
        <dbReference type="Google" id="ProtNLM"/>
    </source>
</evidence>
<keyword evidence="2" id="KW-0238">DNA-binding</keyword>
<dbReference type="SUPFAM" id="SSF116734">
    <property type="entry name" value="DNA methylase specificity domain"/>
    <property type="match status" value="1"/>
</dbReference>
<dbReference type="RefSeq" id="WP_155086134.1">
    <property type="nucleotide sequence ID" value="NZ_JAGZMU010000001.1"/>
</dbReference>
<evidence type="ECO:0000256" key="1">
    <source>
        <dbReference type="ARBA" id="ARBA00022747"/>
    </source>
</evidence>
<proteinExistence type="predicted"/>
<comment type="caution">
    <text evidence="3">The sequence shown here is derived from an EMBL/GenBank/DDBJ whole genome shotgun (WGS) entry which is preliminary data.</text>
</comment>
<accession>A0A844HEI4</accession>
<evidence type="ECO:0000313" key="4">
    <source>
        <dbReference type="Proteomes" id="UP000778864"/>
    </source>
</evidence>
<dbReference type="GO" id="GO:0009307">
    <property type="term" value="P:DNA restriction-modification system"/>
    <property type="evidence" value="ECO:0007669"/>
    <property type="project" value="UniProtKB-KW"/>
</dbReference>
<organism evidence="3 4">
    <name type="scientific">Veillonella parvula</name>
    <name type="common">Staphylococcus parvulus</name>
    <dbReference type="NCBI Taxonomy" id="29466"/>
    <lineage>
        <taxon>Bacteria</taxon>
        <taxon>Bacillati</taxon>
        <taxon>Bacillota</taxon>
        <taxon>Negativicutes</taxon>
        <taxon>Veillonellales</taxon>
        <taxon>Veillonellaceae</taxon>
        <taxon>Veillonella</taxon>
    </lineage>
</organism>
<dbReference type="InterPro" id="IPR044946">
    <property type="entry name" value="Restrct_endonuc_typeI_TRD_sf"/>
</dbReference>
<dbReference type="Gene3D" id="3.90.220.20">
    <property type="entry name" value="DNA methylase specificity domains"/>
    <property type="match status" value="1"/>
</dbReference>
<dbReference type="EMBL" id="JAGZMU010000001">
    <property type="protein sequence ID" value="MBS4892291.1"/>
    <property type="molecule type" value="Genomic_DNA"/>
</dbReference>
<dbReference type="GO" id="GO:0003677">
    <property type="term" value="F:DNA binding"/>
    <property type="evidence" value="ECO:0007669"/>
    <property type="project" value="UniProtKB-KW"/>
</dbReference>
<protein>
    <recommendedName>
        <fullName evidence="5">Type I restriction modification DNA specificity domain-containing protein</fullName>
    </recommendedName>
</protein>
<keyword evidence="1" id="KW-0680">Restriction system</keyword>
<sequence>MSFVQGHGVIPKGERYDRSFLVLDQSKKYKRTELGDFIYSSNNLETGSIGINKTGKAVISPVYSIFYGVSIGDSQFIGIMSLLPRFIAKMIRFRQGVVYGQWRIHEKDFLDISILIPSEAERTKITKLILSIEELITLHQ</sequence>
<dbReference type="Proteomes" id="UP000778864">
    <property type="component" value="Unassembled WGS sequence"/>
</dbReference>
<dbReference type="AlphaFoldDB" id="A0A844HEI4"/>
<name>A0A844HEI4_VEIPA</name>